<evidence type="ECO:0000256" key="12">
    <source>
        <dbReference type="RuleBase" id="RU368056"/>
    </source>
</evidence>
<dbReference type="SUPFAM" id="SSF81514">
    <property type="entry name" value="Subunit X (non-heme 7 kDa protein) of cytochrome bc1 complex (Ubiquinol-cytochrome c reductase)"/>
    <property type="match status" value="1"/>
</dbReference>
<dbReference type="GO" id="GO:0006122">
    <property type="term" value="P:mitochondrial electron transport, ubiquinol to cytochrome c"/>
    <property type="evidence" value="ECO:0007669"/>
    <property type="project" value="UniProtKB-UniRule"/>
</dbReference>
<dbReference type="OMA" id="IKHKYEV"/>
<dbReference type="Proteomes" id="UP000264800">
    <property type="component" value="Unplaced"/>
</dbReference>
<name>A0A3Q3F840_KRYMA</name>
<dbReference type="PANTHER" id="PTHR12980:SF0">
    <property type="entry name" value="CYTOCHROME B-C1 COMPLEX SUBUNIT 9"/>
    <property type="match status" value="1"/>
</dbReference>
<dbReference type="FunFam" id="1.20.5.260:FF:000001">
    <property type="entry name" value="Cytochrome b-c1 complex subunit 9"/>
    <property type="match status" value="1"/>
</dbReference>
<dbReference type="KEGG" id="kmr:108232587"/>
<dbReference type="PANTHER" id="PTHR12980">
    <property type="entry name" value="UBIQUINOL-CYTOCHROME C REDUCTASE COMPLEX, SUBUNIT X"/>
    <property type="match status" value="1"/>
</dbReference>
<dbReference type="Ensembl" id="ENSKMAT00000009769.1">
    <property type="protein sequence ID" value="ENSKMAP00000009622.1"/>
    <property type="gene ID" value="ENSKMAG00000007226.1"/>
</dbReference>
<evidence type="ECO:0000256" key="11">
    <source>
        <dbReference type="ARBA" id="ARBA00064262"/>
    </source>
</evidence>
<dbReference type="InterPro" id="IPR036656">
    <property type="entry name" value="QCR9_sf"/>
</dbReference>
<evidence type="ECO:0000256" key="10">
    <source>
        <dbReference type="ARBA" id="ARBA00023136"/>
    </source>
</evidence>
<comment type="subunit">
    <text evidence="11">Component of the ubiquinol-cytochrome c oxidoreductase (cytochrome b-c1 complex, complex III, CIII), a multisubunit enzyme composed of 11 subunits. The complex is composed of 3 respiratory subunits cytochrome b, cytochrome c1 and Rieske protein UQCRFS1, 2 core protein subunits UQCRC1/QCR1 and UQCRC2/QCR2, and 6 low-molecular weight protein subunits UQCRH/QCR6, UQCRB/QCR7, UQCRQ/QCR8, UQCR10/QCR9, UQCR11/QCR10 and subunit 9, the cleavage product of Rieske protein UQCRFS1. The complex exists as an obligatory dimer and forms supercomplexes (SCs) in the inner mitochondrial membrane with NADH-ubiquinone oxidoreductase (complex I, CI) and cytochrome c oxidase (complex IV, CIV), resulting in different assemblies (supercomplex SCI(1)III(2)IV(1) and megacomplex MCI(2)III(2)IV(2)). Interacts with STMP1.</text>
</comment>
<dbReference type="AlphaFoldDB" id="A0A3Q3F840"/>
<keyword evidence="8" id="KW-1133">Transmembrane helix</keyword>
<dbReference type="GeneID" id="108232587"/>
<dbReference type="OrthoDB" id="44067at2759"/>
<keyword evidence="5" id="KW-0812">Transmembrane</keyword>
<evidence type="ECO:0000256" key="5">
    <source>
        <dbReference type="ARBA" id="ARBA00022692"/>
    </source>
</evidence>
<evidence type="ECO:0000256" key="8">
    <source>
        <dbReference type="ARBA" id="ARBA00022989"/>
    </source>
</evidence>
<keyword evidence="6 12" id="KW-0999">Mitochondrion inner membrane</keyword>
<keyword evidence="14" id="KW-1185">Reference proteome</keyword>
<dbReference type="GO" id="GO:0045275">
    <property type="term" value="C:respiratory chain complex III"/>
    <property type="evidence" value="ECO:0007669"/>
    <property type="project" value="UniProtKB-UniRule"/>
</dbReference>
<dbReference type="Gene3D" id="1.20.5.260">
    <property type="entry name" value="Cytochrome b-c1 complex subunit 9"/>
    <property type="match status" value="1"/>
</dbReference>
<accession>A0A3Q3F840</accession>
<dbReference type="STRING" id="37003.ENSKMAP00000009622"/>
<keyword evidence="10" id="KW-0472">Membrane</keyword>
<organism evidence="13 14">
    <name type="scientific">Kryptolebias marmoratus</name>
    <name type="common">Mangrove killifish</name>
    <name type="synonym">Rivulus marmoratus</name>
    <dbReference type="NCBI Taxonomy" id="37003"/>
    <lineage>
        <taxon>Eukaryota</taxon>
        <taxon>Metazoa</taxon>
        <taxon>Chordata</taxon>
        <taxon>Craniata</taxon>
        <taxon>Vertebrata</taxon>
        <taxon>Euteleostomi</taxon>
        <taxon>Actinopterygii</taxon>
        <taxon>Neopterygii</taxon>
        <taxon>Teleostei</taxon>
        <taxon>Neoteleostei</taxon>
        <taxon>Acanthomorphata</taxon>
        <taxon>Ovalentaria</taxon>
        <taxon>Atherinomorphae</taxon>
        <taxon>Cyprinodontiformes</taxon>
        <taxon>Rivulidae</taxon>
        <taxon>Kryptolebias</taxon>
    </lineage>
</organism>
<evidence type="ECO:0000313" key="14">
    <source>
        <dbReference type="Proteomes" id="UP000264800"/>
    </source>
</evidence>
<evidence type="ECO:0000256" key="9">
    <source>
        <dbReference type="ARBA" id="ARBA00023128"/>
    </source>
</evidence>
<protein>
    <recommendedName>
        <fullName evidence="12">Complex III subunit 9</fullName>
    </recommendedName>
</protein>
<proteinExistence type="inferred from homology"/>
<evidence type="ECO:0000256" key="6">
    <source>
        <dbReference type="ARBA" id="ARBA00022792"/>
    </source>
</evidence>
<evidence type="ECO:0000256" key="3">
    <source>
        <dbReference type="ARBA" id="ARBA00022448"/>
    </source>
</evidence>
<dbReference type="GeneTree" id="ENSGT00390000014052"/>
<evidence type="ECO:0000313" key="13">
    <source>
        <dbReference type="Ensembl" id="ENSKMAP00000009622.1"/>
    </source>
</evidence>
<keyword evidence="3 12" id="KW-0813">Transport</keyword>
<comment type="subunit">
    <text evidence="12">Component of the ubiquinol-cytochrome c oxidoreductase (cytochrome b-c1 complex, complex III, CIII), a multisubunit enzyme composed of 3 respiratory subunits cytochrome b, cytochrome c1 and Rieske protein, 2 core protein subunits, and additional low-molecular weight protein subunits.</text>
</comment>
<reference evidence="13" key="1">
    <citation type="submission" date="2025-08" db="UniProtKB">
        <authorList>
            <consortium name="Ensembl"/>
        </authorList>
    </citation>
    <scope>IDENTIFICATION</scope>
</reference>
<dbReference type="InterPro" id="IPR008027">
    <property type="entry name" value="QCR9"/>
</dbReference>
<sequence>MRSERCTDDMALSKTIYNVFFRRSSVFTVTIVVSTLVFERAFDQGGDALFEHLNRGKLWKHIKHNYSEKTEE</sequence>
<comment type="similarity">
    <text evidence="2 12">Belongs to the UQCR10/QCR9 family.</text>
</comment>
<keyword evidence="4 12" id="KW-0679">Respiratory chain</keyword>
<evidence type="ECO:0000256" key="7">
    <source>
        <dbReference type="ARBA" id="ARBA00022982"/>
    </source>
</evidence>
<dbReference type="Pfam" id="PF05365">
    <property type="entry name" value="UCR_UQCRX_QCR9"/>
    <property type="match status" value="1"/>
</dbReference>
<comment type="function">
    <text evidence="12">Component of the ubiquinol-cytochrome c oxidoreductase, a multisubunit transmembrane complex that is part of the mitochondrial electron transport chain which drives oxidative phosphorylation. The complex plays an important role in the uptake of multiple carbon sources present in different host niches.</text>
</comment>
<evidence type="ECO:0000256" key="4">
    <source>
        <dbReference type="ARBA" id="ARBA00022660"/>
    </source>
</evidence>
<dbReference type="GO" id="GO:0005743">
    <property type="term" value="C:mitochondrial inner membrane"/>
    <property type="evidence" value="ECO:0007669"/>
    <property type="project" value="UniProtKB-SubCell"/>
</dbReference>
<dbReference type="RefSeq" id="XP_017265980.1">
    <property type="nucleotide sequence ID" value="XM_017410491.3"/>
</dbReference>
<dbReference type="CTD" id="29796"/>
<comment type="subcellular location">
    <subcellularLocation>
        <location evidence="1 12">Mitochondrion inner membrane</location>
        <topology evidence="1 12">Single-pass membrane protein</topology>
    </subcellularLocation>
</comment>
<evidence type="ECO:0000256" key="1">
    <source>
        <dbReference type="ARBA" id="ARBA00004434"/>
    </source>
</evidence>
<keyword evidence="9 12" id="KW-0496">Mitochondrion</keyword>
<reference evidence="13" key="2">
    <citation type="submission" date="2025-09" db="UniProtKB">
        <authorList>
            <consortium name="Ensembl"/>
        </authorList>
    </citation>
    <scope>IDENTIFICATION</scope>
</reference>
<evidence type="ECO:0000256" key="2">
    <source>
        <dbReference type="ARBA" id="ARBA00007856"/>
    </source>
</evidence>
<keyword evidence="7 12" id="KW-0249">Electron transport</keyword>